<evidence type="ECO:0000313" key="2">
    <source>
        <dbReference type="Proteomes" id="UP000639772"/>
    </source>
</evidence>
<sequence length="104" mass="11935">MCVMGNCAQRCGFRSDEEKEAAEEGSVEKEGRKLRVVLTRAELEWLTREMQMKNGKMSLADLLAEMAEGRMRWRPALESIMEVPEVQSVDACGNEESMRRDDYN</sequence>
<gene>
    <name evidence="1" type="ORF">HPP92_008469</name>
</gene>
<name>A0A835RCF8_VANPL</name>
<protein>
    <submittedName>
        <fullName evidence="1">Uncharacterized protein</fullName>
    </submittedName>
</protein>
<dbReference type="PANTHER" id="PTHR35704">
    <property type="entry name" value="OS02G0254600 PROTEIN"/>
    <property type="match status" value="1"/>
</dbReference>
<dbReference type="PANTHER" id="PTHR35704:SF1">
    <property type="entry name" value="OS02G0254600 PROTEIN"/>
    <property type="match status" value="1"/>
</dbReference>
<dbReference type="EMBL" id="JADCNM010000004">
    <property type="protein sequence ID" value="KAG0486374.1"/>
    <property type="molecule type" value="Genomic_DNA"/>
</dbReference>
<reference evidence="1 2" key="1">
    <citation type="journal article" date="2020" name="Nat. Food">
        <title>A phased Vanilla planifolia genome enables genetic improvement of flavour and production.</title>
        <authorList>
            <person name="Hasing T."/>
            <person name="Tang H."/>
            <person name="Brym M."/>
            <person name="Khazi F."/>
            <person name="Huang T."/>
            <person name="Chambers A.H."/>
        </authorList>
    </citation>
    <scope>NUCLEOTIDE SEQUENCE [LARGE SCALE GENOMIC DNA]</scope>
    <source>
        <tissue evidence="1">Leaf</tissue>
    </source>
</reference>
<dbReference type="AlphaFoldDB" id="A0A835RCF8"/>
<comment type="caution">
    <text evidence="1">The sequence shown here is derived from an EMBL/GenBank/DDBJ whole genome shotgun (WGS) entry which is preliminary data.</text>
</comment>
<evidence type="ECO:0000313" key="1">
    <source>
        <dbReference type="EMBL" id="KAG0486374.1"/>
    </source>
</evidence>
<proteinExistence type="predicted"/>
<accession>A0A835RCF8</accession>
<dbReference type="Proteomes" id="UP000639772">
    <property type="component" value="Unassembled WGS sequence"/>
</dbReference>
<organism evidence="1 2">
    <name type="scientific">Vanilla planifolia</name>
    <name type="common">Vanilla</name>
    <dbReference type="NCBI Taxonomy" id="51239"/>
    <lineage>
        <taxon>Eukaryota</taxon>
        <taxon>Viridiplantae</taxon>
        <taxon>Streptophyta</taxon>
        <taxon>Embryophyta</taxon>
        <taxon>Tracheophyta</taxon>
        <taxon>Spermatophyta</taxon>
        <taxon>Magnoliopsida</taxon>
        <taxon>Liliopsida</taxon>
        <taxon>Asparagales</taxon>
        <taxon>Orchidaceae</taxon>
        <taxon>Vanilloideae</taxon>
        <taxon>Vanilleae</taxon>
        <taxon>Vanilla</taxon>
    </lineage>
</organism>
<dbReference type="OrthoDB" id="690994at2759"/>